<dbReference type="Proteomes" id="UP000623250">
    <property type="component" value="Unassembled WGS sequence"/>
</dbReference>
<gene>
    <name evidence="1" type="ORF">JDN41_14215</name>
</gene>
<evidence type="ECO:0000313" key="2">
    <source>
        <dbReference type="Proteomes" id="UP000623250"/>
    </source>
</evidence>
<reference evidence="1 2" key="1">
    <citation type="submission" date="2020-12" db="EMBL/GenBank/DDBJ databases">
        <title>Revised draft genomes of Rhodomicrobium vannielii ATCC 17100 and Rhodomicrobium udaipurense JA643.</title>
        <authorList>
            <person name="Conners E.M."/>
            <person name="Davenport E.J."/>
            <person name="Bose A."/>
        </authorList>
    </citation>
    <scope>NUCLEOTIDE SEQUENCE [LARGE SCALE GENOMIC DNA]</scope>
    <source>
        <strain evidence="1 2">JA643</strain>
    </source>
</reference>
<dbReference type="RefSeq" id="WP_037237349.1">
    <property type="nucleotide sequence ID" value="NZ_JAEMUK010000080.1"/>
</dbReference>
<comment type="caution">
    <text evidence="1">The sequence shown here is derived from an EMBL/GenBank/DDBJ whole genome shotgun (WGS) entry which is preliminary data.</text>
</comment>
<name>A0A8I1KIG8_9HYPH</name>
<dbReference type="EMBL" id="JAEMUK010000080">
    <property type="protein sequence ID" value="MBJ7544705.1"/>
    <property type="molecule type" value="Genomic_DNA"/>
</dbReference>
<proteinExistence type="predicted"/>
<evidence type="ECO:0000313" key="1">
    <source>
        <dbReference type="EMBL" id="MBJ7544705.1"/>
    </source>
</evidence>
<keyword evidence="2" id="KW-1185">Reference proteome</keyword>
<organism evidence="1 2">
    <name type="scientific">Rhodomicrobium udaipurense</name>
    <dbReference type="NCBI Taxonomy" id="1202716"/>
    <lineage>
        <taxon>Bacteria</taxon>
        <taxon>Pseudomonadati</taxon>
        <taxon>Pseudomonadota</taxon>
        <taxon>Alphaproteobacteria</taxon>
        <taxon>Hyphomicrobiales</taxon>
        <taxon>Hyphomicrobiaceae</taxon>
        <taxon>Rhodomicrobium</taxon>
    </lineage>
</organism>
<sequence length="72" mass="8669">MPVWQRIVARLVPLHIEMHSQASEDFIASRRDLIFVEYEGENRNHRYFAVKRKIFGPRDENVERRSENASRN</sequence>
<accession>A0A8I1KIG8</accession>
<dbReference type="AlphaFoldDB" id="A0A8I1KIG8"/>
<protein>
    <submittedName>
        <fullName evidence="1">Uncharacterized protein</fullName>
    </submittedName>
</protein>